<name>A0ABY9AWP8_PARCI</name>
<dbReference type="GeneID" id="79792290"/>
<organism evidence="1 2">
    <name type="scientific">Paracidovorax citrulli</name>
    <name type="common">Acidovorax citrulli</name>
    <dbReference type="NCBI Taxonomy" id="80869"/>
    <lineage>
        <taxon>Bacteria</taxon>
        <taxon>Pseudomonadati</taxon>
        <taxon>Pseudomonadota</taxon>
        <taxon>Betaproteobacteria</taxon>
        <taxon>Burkholderiales</taxon>
        <taxon>Comamonadaceae</taxon>
        <taxon>Paracidovorax</taxon>
    </lineage>
</organism>
<dbReference type="EMBL" id="CP127363">
    <property type="protein sequence ID" value="WIY51253.1"/>
    <property type="molecule type" value="Genomic_DNA"/>
</dbReference>
<gene>
    <name evidence="1" type="ORF">QRO08_12025</name>
</gene>
<accession>A0ABY9AWP8</accession>
<sequence>MSTSLVSKDDLVERALRRALAASDVAQATQQLQAELDAQTRREVTDVFVDVVTGP</sequence>
<keyword evidence="2" id="KW-1185">Reference proteome</keyword>
<dbReference type="Proteomes" id="UP001242732">
    <property type="component" value="Chromosome"/>
</dbReference>
<dbReference type="RefSeq" id="WP_017438123.1">
    <property type="nucleotide sequence ID" value="NZ_CP023687.1"/>
</dbReference>
<reference evidence="1 2" key="1">
    <citation type="submission" date="2023-06" db="EMBL/GenBank/DDBJ databases">
        <authorList>
            <person name="Ham H."/>
            <person name="Park D.S."/>
        </authorList>
    </citation>
    <scope>NUCLEOTIDE SEQUENCE [LARGE SCALE GENOMIC DNA]</scope>
    <source>
        <strain evidence="1 2">KACC 17005</strain>
    </source>
</reference>
<protein>
    <submittedName>
        <fullName evidence="1">Uncharacterized protein</fullName>
    </submittedName>
</protein>
<evidence type="ECO:0000313" key="1">
    <source>
        <dbReference type="EMBL" id="WIY51253.1"/>
    </source>
</evidence>
<evidence type="ECO:0000313" key="2">
    <source>
        <dbReference type="Proteomes" id="UP001242732"/>
    </source>
</evidence>
<proteinExistence type="predicted"/>